<feature type="transmembrane region" description="Helical" evidence="1">
    <location>
        <begin position="13"/>
        <end position="33"/>
    </location>
</feature>
<dbReference type="STRING" id="1798382.A3D77_07920"/>
<sequence>MKNAHLASKLRDAHILITGGLGFIGSNLAIELVKRGSKILIIDALIPGYGGNLINVVGYGDGYGYGGIWIWGRFLIWIWGRYGYGYGDGSDMDMGTVLN</sequence>
<reference evidence="2 3" key="1">
    <citation type="journal article" date="2016" name="Nat. Commun.">
        <title>Thousands of microbial genomes shed light on interconnected biogeochemical processes in an aquifer system.</title>
        <authorList>
            <person name="Anantharaman K."/>
            <person name="Brown C.T."/>
            <person name="Hug L.A."/>
            <person name="Sharon I."/>
            <person name="Castelle C.J."/>
            <person name="Probst A.J."/>
            <person name="Thomas B.C."/>
            <person name="Singh A."/>
            <person name="Wilkins M.J."/>
            <person name="Karaoz U."/>
            <person name="Brodie E.L."/>
            <person name="Williams K.H."/>
            <person name="Hubbard S.S."/>
            <person name="Banfield J.F."/>
        </authorList>
    </citation>
    <scope>NUCLEOTIDE SEQUENCE [LARGE SCALE GENOMIC DNA]</scope>
</reference>
<evidence type="ECO:0000313" key="2">
    <source>
        <dbReference type="EMBL" id="OGG13473.1"/>
    </source>
</evidence>
<name>A0A1F5ZM64_9BACT</name>
<evidence type="ECO:0008006" key="4">
    <source>
        <dbReference type="Google" id="ProtNLM"/>
    </source>
</evidence>
<dbReference type="Gene3D" id="3.40.50.720">
    <property type="entry name" value="NAD(P)-binding Rossmann-like Domain"/>
    <property type="match status" value="1"/>
</dbReference>
<comment type="caution">
    <text evidence="2">The sequence shown here is derived from an EMBL/GenBank/DDBJ whole genome shotgun (WGS) entry which is preliminary data.</text>
</comment>
<keyword evidence="1" id="KW-1133">Transmembrane helix</keyword>
<evidence type="ECO:0000256" key="1">
    <source>
        <dbReference type="SAM" id="Phobius"/>
    </source>
</evidence>
<dbReference type="InterPro" id="IPR036291">
    <property type="entry name" value="NAD(P)-bd_dom_sf"/>
</dbReference>
<dbReference type="SUPFAM" id="SSF51735">
    <property type="entry name" value="NAD(P)-binding Rossmann-fold domains"/>
    <property type="match status" value="1"/>
</dbReference>
<organism evidence="2 3">
    <name type="scientific">Candidatus Gottesmanbacteria bacterium RIFCSPHIGHO2_02_FULL_39_11</name>
    <dbReference type="NCBI Taxonomy" id="1798382"/>
    <lineage>
        <taxon>Bacteria</taxon>
        <taxon>Candidatus Gottesmaniibacteriota</taxon>
    </lineage>
</organism>
<dbReference type="EMBL" id="MFJL01000035">
    <property type="protein sequence ID" value="OGG13473.1"/>
    <property type="molecule type" value="Genomic_DNA"/>
</dbReference>
<dbReference type="Proteomes" id="UP000176923">
    <property type="component" value="Unassembled WGS sequence"/>
</dbReference>
<dbReference type="AlphaFoldDB" id="A0A1F5ZM64"/>
<protein>
    <recommendedName>
        <fullName evidence="4">NAD(P)-binding domain-containing protein</fullName>
    </recommendedName>
</protein>
<keyword evidence="1" id="KW-0812">Transmembrane</keyword>
<gene>
    <name evidence="2" type="ORF">A3D77_07920</name>
</gene>
<proteinExistence type="predicted"/>
<keyword evidence="1" id="KW-0472">Membrane</keyword>
<evidence type="ECO:0000313" key="3">
    <source>
        <dbReference type="Proteomes" id="UP000176923"/>
    </source>
</evidence>
<accession>A0A1F5ZM64</accession>